<keyword evidence="15 22" id="KW-0472">Membrane</keyword>
<evidence type="ECO:0000259" key="25">
    <source>
        <dbReference type="Pfam" id="PF21116"/>
    </source>
</evidence>
<keyword evidence="8 23" id="KW-0732">Signal</keyword>
<evidence type="ECO:0000256" key="16">
    <source>
        <dbReference type="ARBA" id="ARBA00034634"/>
    </source>
</evidence>
<comment type="similarity">
    <text evidence="3">Belongs to the ZIP transporter (TC 2.A.5) family.</text>
</comment>
<feature type="transmembrane region" description="Helical" evidence="22">
    <location>
        <begin position="453"/>
        <end position="470"/>
    </location>
</feature>
<dbReference type="OMA" id="PPKQPHE"/>
<dbReference type="GO" id="GO:0030003">
    <property type="term" value="P:intracellular monoatomic cation homeostasis"/>
    <property type="evidence" value="ECO:0007669"/>
    <property type="project" value="TreeGrafter"/>
</dbReference>
<evidence type="ECO:0000313" key="27">
    <source>
        <dbReference type="Proteomes" id="UP000264820"/>
    </source>
</evidence>
<dbReference type="AlphaFoldDB" id="A0A3Q2Y5Z8"/>
<evidence type="ECO:0000256" key="2">
    <source>
        <dbReference type="ARBA" id="ARBA00004424"/>
    </source>
</evidence>
<dbReference type="Pfam" id="PF02535">
    <property type="entry name" value="Zip"/>
    <property type="match status" value="1"/>
</dbReference>
<dbReference type="CTD" id="55630"/>
<dbReference type="GO" id="GO:0016324">
    <property type="term" value="C:apical plasma membrane"/>
    <property type="evidence" value="ECO:0007669"/>
    <property type="project" value="UniProtKB-SubCell"/>
</dbReference>
<dbReference type="Pfam" id="PF21116">
    <property type="entry name" value="EF-hand_Zip"/>
    <property type="match status" value="1"/>
</dbReference>
<comment type="function">
    <text evidence="20">Selective transporter that mediates the uptake of Zn(2+). Plays an essential role for dietary zinc uptake from small intestine. The Zn(2+) uniporter activity is regulated by zinc availability. Also exhibits polyspecific binding and transport of Cu(2+), Cd(2+) and possibly Ni(2+) but at higher concentrations.</text>
</comment>
<evidence type="ECO:0000256" key="14">
    <source>
        <dbReference type="ARBA" id="ARBA00023065"/>
    </source>
</evidence>
<evidence type="ECO:0000256" key="5">
    <source>
        <dbReference type="ARBA" id="ARBA00022475"/>
    </source>
</evidence>
<dbReference type="InterPro" id="IPR003689">
    <property type="entry name" value="ZIP"/>
</dbReference>
<dbReference type="GO" id="GO:0140410">
    <property type="term" value="F:monoatomic cation:bicarbonate symporter activity"/>
    <property type="evidence" value="ECO:0007669"/>
    <property type="project" value="TreeGrafter"/>
</dbReference>
<feature type="compositionally biased region" description="Basic and acidic residues" evidence="21">
    <location>
        <begin position="278"/>
        <end position="288"/>
    </location>
</feature>
<evidence type="ECO:0000256" key="8">
    <source>
        <dbReference type="ARBA" id="ARBA00022729"/>
    </source>
</evidence>
<evidence type="ECO:0000256" key="10">
    <source>
        <dbReference type="ARBA" id="ARBA00022833"/>
    </source>
</evidence>
<evidence type="ECO:0000256" key="19">
    <source>
        <dbReference type="ARBA" id="ARBA00042777"/>
    </source>
</evidence>
<evidence type="ECO:0000256" key="3">
    <source>
        <dbReference type="ARBA" id="ARBA00006939"/>
    </source>
</evidence>
<keyword evidence="6 22" id="KW-0812">Transmembrane</keyword>
<evidence type="ECO:0000256" key="21">
    <source>
        <dbReference type="SAM" id="MobiDB-lite"/>
    </source>
</evidence>
<keyword evidence="4" id="KW-0813">Transport</keyword>
<evidence type="ECO:0000256" key="17">
    <source>
        <dbReference type="ARBA" id="ARBA00039394"/>
    </source>
</evidence>
<dbReference type="GO" id="GO:0071578">
    <property type="term" value="P:zinc ion import across plasma membrane"/>
    <property type="evidence" value="ECO:0007669"/>
    <property type="project" value="TreeGrafter"/>
</dbReference>
<dbReference type="InterPro" id="IPR041137">
    <property type="entry name" value="ZIP4_N"/>
</dbReference>
<feature type="transmembrane region" description="Helical" evidence="22">
    <location>
        <begin position="365"/>
        <end position="387"/>
    </location>
</feature>
<reference evidence="26" key="2">
    <citation type="submission" date="2025-09" db="UniProtKB">
        <authorList>
            <consortium name="Ensembl"/>
        </authorList>
    </citation>
    <scope>IDENTIFICATION</scope>
</reference>
<feature type="transmembrane region" description="Helical" evidence="22">
    <location>
        <begin position="634"/>
        <end position="654"/>
    </location>
</feature>
<dbReference type="Pfam" id="PF18292">
    <property type="entry name" value="ZIP4_domain"/>
    <property type="match status" value="1"/>
</dbReference>
<feature type="region of interest" description="Disordered" evidence="21">
    <location>
        <begin position="277"/>
        <end position="298"/>
    </location>
</feature>
<dbReference type="STRING" id="109280.ENSHCOP00000013079"/>
<evidence type="ECO:0000256" key="1">
    <source>
        <dbReference type="ARBA" id="ARBA00004195"/>
    </source>
</evidence>
<dbReference type="GeneID" id="109512006"/>
<evidence type="ECO:0000256" key="9">
    <source>
        <dbReference type="ARBA" id="ARBA00022753"/>
    </source>
</evidence>
<reference evidence="26" key="1">
    <citation type="submission" date="2025-08" db="UniProtKB">
        <authorList>
            <consortium name="Ensembl"/>
        </authorList>
    </citation>
    <scope>IDENTIFICATION</scope>
</reference>
<feature type="chain" id="PRO_5018729789" description="Zinc transporter ZIP4" evidence="23">
    <location>
        <begin position="20"/>
        <end position="695"/>
    </location>
</feature>
<feature type="transmembrane region" description="Helical" evidence="22">
    <location>
        <begin position="666"/>
        <end position="689"/>
    </location>
</feature>
<dbReference type="PANTHER" id="PTHR12191">
    <property type="entry name" value="SOLUTE CARRIER FAMILY 39"/>
    <property type="match status" value="1"/>
</dbReference>
<feature type="region of interest" description="Disordered" evidence="21">
    <location>
        <begin position="505"/>
        <end position="533"/>
    </location>
</feature>
<dbReference type="GO" id="GO:0046872">
    <property type="term" value="F:metal ion binding"/>
    <property type="evidence" value="ECO:0007669"/>
    <property type="project" value="UniProtKB-KW"/>
</dbReference>
<evidence type="ECO:0000313" key="26">
    <source>
        <dbReference type="Ensembl" id="ENSHCOP00000013079.1"/>
    </source>
</evidence>
<protein>
    <recommendedName>
        <fullName evidence="17">Zinc transporter ZIP4</fullName>
    </recommendedName>
    <alternativeName>
        <fullName evidence="19">Solute carrier family 39 member 4</fullName>
    </alternativeName>
    <alternativeName>
        <fullName evidence="18">Zrt- and Irt-like protein 4</fullName>
    </alternativeName>
</protein>
<accession>A0A3Q2Y5Z8</accession>
<dbReference type="RefSeq" id="XP_019719012.1">
    <property type="nucleotide sequence ID" value="XM_019863453.1"/>
</dbReference>
<dbReference type="InterPro" id="IPR049406">
    <property type="entry name" value="ZIP4_12_EF-hand"/>
</dbReference>
<feature type="signal peptide" evidence="23">
    <location>
        <begin position="1"/>
        <end position="19"/>
    </location>
</feature>
<sequence>MQTFRQTLLVLSALSSWCALDGSSVCPAVEEAYGAVVNLLRPGQQHSLLDEKSLVALFNTLENRVQCGQVPCGKCNLSEAVHQLVHNHSDHRQAGEEDHAVDVVEFSALAAGCVLYLASPDMVCAAASQGRWGQEVEHFLHEIASGHSHEHHHEEEEEAEVGQSCHGLEHRQVGLPGLEKVLRELLKHYESSDVESCITTSDIMSEVGAPSAEQTQAAGAVLGQLLYHALRGHCFQSLPDESFFLDYIIHRLGSENFTIAELEAVMRSLDIGPNLELSHGHDEDEHAHHDHSRRRRHSESNGTWEEHCFSAHELVLIHGLGVNSPRLGRSDLARLSPALIQQILSGACISSHPAKHDQLSKTERYLYATLANVVITLISMFGIVLLLCTSCTSVFQLCIQFCISLAVGSLTGDALLHLLPMFLGLHVHHLDEAGASHHSRHGGHDHQLEVSDYVYKMLVVLSGIYLFYLMETVFNIITQGHNHHGDESEGHHCDHDRVLEMYHQERKQKDKLHSTSKTDLVREEEQHERDFHMPTERTREHRLLPYMVTIGDGIHNFADGLAMGAAFSLSWKSGLATTLAVLCHELPHELGDFAILLNCGMSVRRALLFNVGSAMTSFVGLYIALSVATDLATTQWIATITAGLFLYVGLADMLPTMMHIKSKRPWLIFALQNVGLLCGWAVLLLLSLYEESISF</sequence>
<organism evidence="26 27">
    <name type="scientific">Hippocampus comes</name>
    <name type="common">Tiger tail seahorse</name>
    <dbReference type="NCBI Taxonomy" id="109280"/>
    <lineage>
        <taxon>Eukaryota</taxon>
        <taxon>Metazoa</taxon>
        <taxon>Chordata</taxon>
        <taxon>Craniata</taxon>
        <taxon>Vertebrata</taxon>
        <taxon>Euteleostomi</taxon>
        <taxon>Actinopterygii</taxon>
        <taxon>Neopterygii</taxon>
        <taxon>Teleostei</taxon>
        <taxon>Neoteleostei</taxon>
        <taxon>Acanthomorphata</taxon>
        <taxon>Syngnathiaria</taxon>
        <taxon>Syngnathiformes</taxon>
        <taxon>Syngnathoidei</taxon>
        <taxon>Syngnathidae</taxon>
        <taxon>Hippocampus</taxon>
    </lineage>
</organism>
<keyword evidence="13 22" id="KW-1133">Transmembrane helix</keyword>
<dbReference type="InterPro" id="IPR050799">
    <property type="entry name" value="ZIP_Transporter"/>
</dbReference>
<keyword evidence="7" id="KW-0479">Metal-binding</keyword>
<proteinExistence type="inferred from homology"/>
<evidence type="ECO:0000256" key="13">
    <source>
        <dbReference type="ARBA" id="ARBA00022989"/>
    </source>
</evidence>
<evidence type="ECO:0000256" key="11">
    <source>
        <dbReference type="ARBA" id="ARBA00022843"/>
    </source>
</evidence>
<evidence type="ECO:0000256" key="12">
    <source>
        <dbReference type="ARBA" id="ARBA00022906"/>
    </source>
</evidence>
<keyword evidence="12" id="KW-0864">Zinc transport</keyword>
<feature type="compositionally biased region" description="Basic and acidic residues" evidence="21">
    <location>
        <begin position="519"/>
        <end position="533"/>
    </location>
</feature>
<keyword evidence="10" id="KW-0862">Zinc</keyword>
<evidence type="ECO:0000256" key="15">
    <source>
        <dbReference type="ARBA" id="ARBA00023136"/>
    </source>
</evidence>
<evidence type="ECO:0000256" key="7">
    <source>
        <dbReference type="ARBA" id="ARBA00022723"/>
    </source>
</evidence>
<evidence type="ECO:0000256" key="4">
    <source>
        <dbReference type="ARBA" id="ARBA00022448"/>
    </source>
</evidence>
<evidence type="ECO:0000256" key="6">
    <source>
        <dbReference type="ARBA" id="ARBA00022692"/>
    </source>
</evidence>
<dbReference type="Ensembl" id="ENSHCOT00000020331.1">
    <property type="protein sequence ID" value="ENSHCOP00000013079.1"/>
    <property type="gene ID" value="ENSHCOG00000016163.1"/>
</dbReference>
<keyword evidence="5" id="KW-1003">Cell membrane</keyword>
<keyword evidence="9" id="KW-0967">Endosome</keyword>
<feature type="domain" description="Zinc transporter ZIP4/12 EF-hand" evidence="25">
    <location>
        <begin position="243"/>
        <end position="347"/>
    </location>
</feature>
<feature type="transmembrane region" description="Helical" evidence="22">
    <location>
        <begin position="607"/>
        <end position="628"/>
    </location>
</feature>
<dbReference type="GeneTree" id="ENSGT00940000160042"/>
<dbReference type="KEGG" id="hcq:109512006"/>
<dbReference type="OrthoDB" id="200954at2759"/>
<keyword evidence="11" id="KW-0832">Ubl conjugation</keyword>
<dbReference type="Proteomes" id="UP000264820">
    <property type="component" value="Unplaced"/>
</dbReference>
<name>A0A3Q2Y5Z8_HIPCM</name>
<evidence type="ECO:0000256" key="18">
    <source>
        <dbReference type="ARBA" id="ARBA00041703"/>
    </source>
</evidence>
<evidence type="ECO:0000259" key="24">
    <source>
        <dbReference type="Pfam" id="PF18292"/>
    </source>
</evidence>
<dbReference type="GO" id="GO:0055038">
    <property type="term" value="C:recycling endosome membrane"/>
    <property type="evidence" value="ECO:0007669"/>
    <property type="project" value="UniProtKB-SubCell"/>
</dbReference>
<evidence type="ECO:0000256" key="20">
    <source>
        <dbReference type="ARBA" id="ARBA00055808"/>
    </source>
</evidence>
<dbReference type="PANTHER" id="PTHR12191:SF21">
    <property type="entry name" value="ZINC TRANSPORTER ZIP4"/>
    <property type="match status" value="1"/>
</dbReference>
<evidence type="ECO:0000256" key="23">
    <source>
        <dbReference type="SAM" id="SignalP"/>
    </source>
</evidence>
<dbReference type="GO" id="GO:0005385">
    <property type="term" value="F:zinc ion transmembrane transporter activity"/>
    <property type="evidence" value="ECO:0007669"/>
    <property type="project" value="TreeGrafter"/>
</dbReference>
<keyword evidence="27" id="KW-1185">Reference proteome</keyword>
<comment type="catalytic activity">
    <reaction evidence="16">
        <text>Zn(2+)(in) = Zn(2+)(out)</text>
        <dbReference type="Rhea" id="RHEA:29351"/>
        <dbReference type="ChEBI" id="CHEBI:29105"/>
    </reaction>
</comment>
<comment type="subcellular location">
    <subcellularLocation>
        <location evidence="2">Apical cell membrane</location>
        <topology evidence="2">Multi-pass membrane protein</topology>
    </subcellularLocation>
    <subcellularLocation>
        <location evidence="1">Recycling endosome membrane</location>
        <topology evidence="1">Multi-pass membrane protein</topology>
    </subcellularLocation>
</comment>
<evidence type="ECO:0000256" key="22">
    <source>
        <dbReference type="SAM" id="Phobius"/>
    </source>
</evidence>
<feature type="transmembrane region" description="Helical" evidence="22">
    <location>
        <begin position="394"/>
        <end position="419"/>
    </location>
</feature>
<feature type="domain" description="Zinc transporter ZIP4 N-terminal" evidence="24">
    <location>
        <begin position="57"/>
        <end position="235"/>
    </location>
</feature>
<keyword evidence="14" id="KW-0406">Ion transport</keyword>